<name>A0A0F9EGZ0_9ZZZZ</name>
<sequence length="537" mass="57274">MTTVYGTGFEMASTGIIAAADVLDSSRIFMDTVTFKTGAFALAVEQPAPITTGVNWVRFAYSGAVSEAWSTVWFAKRGSAKETRIEFLLSDGNTVGFRASAGTRIWDAYRGETKIANGTTTIPDTFQLFEIHVLVADSGGKLDLSINGVVEHALTTDTKPGSSSIIDHLRFYLTGTSVGDEFNIDDLTLSESAAPGDIRYISKVPDGDSAVTWTRSAGGTNFSLVDEIPPSDADYVETATNTNQDLYTLADYSLSNTIKHIVQWIRGFSTPSGGEFKMQVKSGATTSEETTSGLAAAVEYVSRILETDPDTLLAWNTTGFNAALVGQEAVVTTETVRVTQHIIEIGFDQNSSSLLRPLGLDVDLESGSRAWVTAWDSGTLSLKRLPATLASSTAFSFGAATEAQIDARTFFLSPYTPAFFGTANLNDIIYVYGRWNDGAVTHIEKSTDGGATFVDIGDSATWGADWVGGFFADDASTLFAIINGASPALYRSLNGGTSWSNLSVTPFDVDPQAVSKHADGRILIANRVAAAQMVAFA</sequence>
<organism evidence="1">
    <name type="scientific">marine sediment metagenome</name>
    <dbReference type="NCBI Taxonomy" id="412755"/>
    <lineage>
        <taxon>unclassified sequences</taxon>
        <taxon>metagenomes</taxon>
        <taxon>ecological metagenomes</taxon>
    </lineage>
</organism>
<dbReference type="EMBL" id="LAZR01024988">
    <property type="protein sequence ID" value="KKL73343.1"/>
    <property type="molecule type" value="Genomic_DNA"/>
</dbReference>
<dbReference type="InterPro" id="IPR036278">
    <property type="entry name" value="Sialidase_sf"/>
</dbReference>
<gene>
    <name evidence="1" type="ORF">LCGC14_2075850</name>
</gene>
<reference evidence="1" key="1">
    <citation type="journal article" date="2015" name="Nature">
        <title>Complex archaea that bridge the gap between prokaryotes and eukaryotes.</title>
        <authorList>
            <person name="Spang A."/>
            <person name="Saw J.H."/>
            <person name="Jorgensen S.L."/>
            <person name="Zaremba-Niedzwiedzka K."/>
            <person name="Martijn J."/>
            <person name="Lind A.E."/>
            <person name="van Eijk R."/>
            <person name="Schleper C."/>
            <person name="Guy L."/>
            <person name="Ettema T.J."/>
        </authorList>
    </citation>
    <scope>NUCLEOTIDE SEQUENCE</scope>
</reference>
<dbReference type="Gene3D" id="2.130.10.10">
    <property type="entry name" value="YVTN repeat-like/Quinoprotein amine dehydrogenase"/>
    <property type="match status" value="1"/>
</dbReference>
<dbReference type="SUPFAM" id="SSF50939">
    <property type="entry name" value="Sialidases"/>
    <property type="match status" value="1"/>
</dbReference>
<accession>A0A0F9EGZ0</accession>
<proteinExistence type="predicted"/>
<dbReference type="AlphaFoldDB" id="A0A0F9EGZ0"/>
<comment type="caution">
    <text evidence="1">The sequence shown here is derived from an EMBL/GenBank/DDBJ whole genome shotgun (WGS) entry which is preliminary data.</text>
</comment>
<feature type="non-terminal residue" evidence="1">
    <location>
        <position position="537"/>
    </location>
</feature>
<dbReference type="InterPro" id="IPR015943">
    <property type="entry name" value="WD40/YVTN_repeat-like_dom_sf"/>
</dbReference>
<protein>
    <submittedName>
        <fullName evidence="1">Uncharacterized protein</fullName>
    </submittedName>
</protein>
<evidence type="ECO:0000313" key="1">
    <source>
        <dbReference type="EMBL" id="KKL73343.1"/>
    </source>
</evidence>